<evidence type="ECO:0000313" key="1">
    <source>
        <dbReference type="EMBL" id="SVC28081.1"/>
    </source>
</evidence>
<proteinExistence type="predicted"/>
<protein>
    <submittedName>
        <fullName evidence="1">Uncharacterized protein</fullName>
    </submittedName>
</protein>
<reference evidence="1" key="1">
    <citation type="submission" date="2018-05" db="EMBL/GenBank/DDBJ databases">
        <authorList>
            <person name="Lanie J.A."/>
            <person name="Ng W.-L."/>
            <person name="Kazmierczak K.M."/>
            <person name="Andrzejewski T.M."/>
            <person name="Davidsen T.M."/>
            <person name="Wayne K.J."/>
            <person name="Tettelin H."/>
            <person name="Glass J.I."/>
            <person name="Rusch D."/>
            <person name="Podicherti R."/>
            <person name="Tsui H.-C.T."/>
            <person name="Winkler M.E."/>
        </authorList>
    </citation>
    <scope>NUCLEOTIDE SEQUENCE</scope>
</reference>
<gene>
    <name evidence="1" type="ORF">METZ01_LOCUS280935</name>
</gene>
<accession>A0A382KZK9</accession>
<organism evidence="1">
    <name type="scientific">marine metagenome</name>
    <dbReference type="NCBI Taxonomy" id="408172"/>
    <lineage>
        <taxon>unclassified sequences</taxon>
        <taxon>metagenomes</taxon>
        <taxon>ecological metagenomes</taxon>
    </lineage>
</organism>
<sequence>MLKSKGFTLSISTSKGSYWNDGRMNFQIKKIPSNFYVWTHEYSKYNKTEKSQKLLNTIRDRVRNLLLSTDLDIDLNFDYHKDVRYKPIPEGWDDERNS</sequence>
<name>A0A382KZK9_9ZZZZ</name>
<dbReference type="EMBL" id="UINC01082898">
    <property type="protein sequence ID" value="SVC28081.1"/>
    <property type="molecule type" value="Genomic_DNA"/>
</dbReference>
<dbReference type="AlphaFoldDB" id="A0A382KZK9"/>